<gene>
    <name evidence="6" type="ORF">BAU07_08650</name>
</gene>
<dbReference type="GO" id="GO:0042597">
    <property type="term" value="C:periplasmic space"/>
    <property type="evidence" value="ECO:0007669"/>
    <property type="project" value="UniProtKB-SubCell"/>
</dbReference>
<proteinExistence type="inferred from homology"/>
<dbReference type="STRING" id="463014.BAU07_08650"/>
<dbReference type="GO" id="GO:0042918">
    <property type="term" value="P:alkanesulfonate transmembrane transport"/>
    <property type="evidence" value="ECO:0007669"/>
    <property type="project" value="TreeGrafter"/>
</dbReference>
<feature type="signal peptide" evidence="4">
    <location>
        <begin position="1"/>
        <end position="29"/>
    </location>
</feature>
<dbReference type="SUPFAM" id="SSF53850">
    <property type="entry name" value="Periplasmic binding protein-like II"/>
    <property type="match status" value="1"/>
</dbReference>
<sequence length="334" mass="35067">MQKPTRKIATSIWAGATVLAVALAGSARAEDIVVSNYGVSANGMPFAVAMAKGFFKQEGANVTGILTSAGGGTTLRNMLAGNAPYAEVNPNAVIAAAQQGADVKIVSDNVLTVAEFVWAVKKDSPIKTVKDLKGKKLGYTNPRSTSQALATLVLQSGGLKADDAELVKTGGFGEGVAALDTGLVDATPIPEPLWSKYSSKYRAIAVAKDMLPPIANVLGVAAGSGLTPEKEAFIKGVIRARRLAVEYMQKNPDESGDIIAKVYNLEPEVARAAVRNLVSSTTNGVPYWGAGEIHMDGLKRAVDVQKMVGAIKGDVDLDKLIDTRYLPDDLKTVR</sequence>
<evidence type="ECO:0000256" key="1">
    <source>
        <dbReference type="ARBA" id="ARBA00004418"/>
    </source>
</evidence>
<dbReference type="Proteomes" id="UP000091926">
    <property type="component" value="Chromosome"/>
</dbReference>
<accession>A0A193GD13</accession>
<evidence type="ECO:0000256" key="4">
    <source>
        <dbReference type="SAM" id="SignalP"/>
    </source>
</evidence>
<dbReference type="Gene3D" id="3.40.190.10">
    <property type="entry name" value="Periplasmic binding protein-like II"/>
    <property type="match status" value="2"/>
</dbReference>
<evidence type="ECO:0000313" key="7">
    <source>
        <dbReference type="Proteomes" id="UP000091926"/>
    </source>
</evidence>
<dbReference type="InterPro" id="IPR001638">
    <property type="entry name" value="Solute-binding_3/MltF_N"/>
</dbReference>
<dbReference type="SMART" id="SM00062">
    <property type="entry name" value="PBPb"/>
    <property type="match status" value="1"/>
</dbReference>
<name>A0A193GD13_9BORD</name>
<dbReference type="PANTHER" id="PTHR30024">
    <property type="entry name" value="ALIPHATIC SULFONATES-BINDING PROTEIN-RELATED"/>
    <property type="match status" value="1"/>
</dbReference>
<dbReference type="PANTHER" id="PTHR30024:SF47">
    <property type="entry name" value="TAURINE-BINDING PERIPLASMIC PROTEIN"/>
    <property type="match status" value="1"/>
</dbReference>
<reference evidence="6 7" key="1">
    <citation type="submission" date="2016-06" db="EMBL/GenBank/DDBJ databases">
        <title>Complete genome sequences of Bordetella bronchialis and Bordetella flabilis.</title>
        <authorList>
            <person name="LiPuma J.J."/>
            <person name="Spilker T."/>
        </authorList>
    </citation>
    <scope>NUCLEOTIDE SEQUENCE [LARGE SCALE GENOMIC DNA]</scope>
    <source>
        <strain evidence="6 7">AU10664</strain>
    </source>
</reference>
<dbReference type="Pfam" id="PF09084">
    <property type="entry name" value="NMT1"/>
    <property type="match status" value="1"/>
</dbReference>
<evidence type="ECO:0000256" key="3">
    <source>
        <dbReference type="ARBA" id="ARBA00022729"/>
    </source>
</evidence>
<feature type="domain" description="Solute-binding protein family 3/N-terminal" evidence="5">
    <location>
        <begin position="34"/>
        <end position="255"/>
    </location>
</feature>
<evidence type="ECO:0000256" key="2">
    <source>
        <dbReference type="ARBA" id="ARBA00010742"/>
    </source>
</evidence>
<protein>
    <recommendedName>
        <fullName evidence="5">Solute-binding protein family 3/N-terminal domain-containing protein</fullName>
    </recommendedName>
</protein>
<organism evidence="6 7">
    <name type="scientific">Bordetella flabilis</name>
    <dbReference type="NCBI Taxonomy" id="463014"/>
    <lineage>
        <taxon>Bacteria</taxon>
        <taxon>Pseudomonadati</taxon>
        <taxon>Pseudomonadota</taxon>
        <taxon>Betaproteobacteria</taxon>
        <taxon>Burkholderiales</taxon>
        <taxon>Alcaligenaceae</taxon>
        <taxon>Bordetella</taxon>
    </lineage>
</organism>
<evidence type="ECO:0000259" key="5">
    <source>
        <dbReference type="SMART" id="SM00062"/>
    </source>
</evidence>
<keyword evidence="7" id="KW-1185">Reference proteome</keyword>
<comment type="similarity">
    <text evidence="2">Belongs to the bacterial solute-binding protein SsuA/TauA family.</text>
</comment>
<keyword evidence="3 4" id="KW-0732">Signal</keyword>
<dbReference type="OrthoDB" id="6809574at2"/>
<dbReference type="KEGG" id="bfz:BAU07_08650"/>
<feature type="chain" id="PRO_5008258815" description="Solute-binding protein family 3/N-terminal domain-containing protein" evidence="4">
    <location>
        <begin position="30"/>
        <end position="334"/>
    </location>
</feature>
<evidence type="ECO:0000313" key="6">
    <source>
        <dbReference type="EMBL" id="ANN77169.1"/>
    </source>
</evidence>
<dbReference type="AlphaFoldDB" id="A0A193GD13"/>
<dbReference type="RefSeq" id="WP_066656121.1">
    <property type="nucleotide sequence ID" value="NZ_CBCSCL010000014.1"/>
</dbReference>
<dbReference type="InterPro" id="IPR015168">
    <property type="entry name" value="SsuA/THI5"/>
</dbReference>
<comment type="subcellular location">
    <subcellularLocation>
        <location evidence="1">Periplasm</location>
    </subcellularLocation>
</comment>
<dbReference type="EMBL" id="CP016172">
    <property type="protein sequence ID" value="ANN77169.1"/>
    <property type="molecule type" value="Genomic_DNA"/>
</dbReference>